<dbReference type="InterPro" id="IPR011335">
    <property type="entry name" value="Restrct_endonuc-II-like"/>
</dbReference>
<gene>
    <name evidence="2" type="ORF">Vau01_066440</name>
</gene>
<feature type="domain" description="Restriction endonuclease type IV Mrr" evidence="1">
    <location>
        <begin position="31"/>
        <end position="137"/>
    </location>
</feature>
<dbReference type="Proteomes" id="UP000612585">
    <property type="component" value="Unassembled WGS sequence"/>
</dbReference>
<proteinExistence type="predicted"/>
<evidence type="ECO:0000313" key="2">
    <source>
        <dbReference type="EMBL" id="GIJ59128.1"/>
    </source>
</evidence>
<dbReference type="RefSeq" id="WP_204000821.1">
    <property type="nucleotide sequence ID" value="NZ_BOPG01000044.1"/>
</dbReference>
<evidence type="ECO:0000259" key="1">
    <source>
        <dbReference type="Pfam" id="PF04471"/>
    </source>
</evidence>
<dbReference type="Pfam" id="PF04471">
    <property type="entry name" value="Mrr_cat"/>
    <property type="match status" value="1"/>
</dbReference>
<reference evidence="2" key="1">
    <citation type="submission" date="2021-01" db="EMBL/GenBank/DDBJ databases">
        <title>Whole genome shotgun sequence of Virgisporangium aurantiacum NBRC 16421.</title>
        <authorList>
            <person name="Komaki H."/>
            <person name="Tamura T."/>
        </authorList>
    </citation>
    <scope>NUCLEOTIDE SEQUENCE</scope>
    <source>
        <strain evidence="2">NBRC 16421</strain>
    </source>
</reference>
<dbReference type="GO" id="GO:0004519">
    <property type="term" value="F:endonuclease activity"/>
    <property type="evidence" value="ECO:0007669"/>
    <property type="project" value="InterPro"/>
</dbReference>
<dbReference type="InterPro" id="IPR007560">
    <property type="entry name" value="Restrct_endonuc_IV_Mrr"/>
</dbReference>
<dbReference type="GO" id="GO:0009307">
    <property type="term" value="P:DNA restriction-modification system"/>
    <property type="evidence" value="ECO:0007669"/>
    <property type="project" value="InterPro"/>
</dbReference>
<dbReference type="AlphaFoldDB" id="A0A8J4E2Q5"/>
<keyword evidence="3" id="KW-1185">Reference proteome</keyword>
<dbReference type="SUPFAM" id="SSF52980">
    <property type="entry name" value="Restriction endonuclease-like"/>
    <property type="match status" value="1"/>
</dbReference>
<sequence>MRFNEVGTDLGLVQRYADLRALAGGMSTSVRGMRFNQLIADVLQRDGVDAEADARGPRGEVDVAFAYDGTWYLLEAKWEAEPIDADPVRKLHDVLSERRPGSMGILVSWSGFNDSALRRAAVARDVILFDRVHIEALLAGVISAQVLISAANRSISVFGHEHAALDALLRPRRPVEVPVALGVPEGFTPAAVAAPNALDADVLAYGAELKGLASHGGRLLITVEDGVVEFDCLRSRLRRRLELTDCEGNAFVEDAGSLLVARRCGVMRRGTDMVNVAAGGYACTPMIVFGIDGAPWLLDRSTTGWPGTQPGHLVAPGSSLGTDQRYSCQLPAASCANACWMRGHTFLVLGNGNSCVVDVANGEFSWIVTPVGRPHGLVRLNETWVLVTGWDRHLQAALIATESGWTSQPVAVNLAGHVGDAVMIGKEVFVVAGAPVSSAVVVPVVARLALGMLVAQASVEGRVLLS</sequence>
<organism evidence="2 3">
    <name type="scientific">Virgisporangium aurantiacum</name>
    <dbReference type="NCBI Taxonomy" id="175570"/>
    <lineage>
        <taxon>Bacteria</taxon>
        <taxon>Bacillati</taxon>
        <taxon>Actinomycetota</taxon>
        <taxon>Actinomycetes</taxon>
        <taxon>Micromonosporales</taxon>
        <taxon>Micromonosporaceae</taxon>
        <taxon>Virgisporangium</taxon>
    </lineage>
</organism>
<protein>
    <recommendedName>
        <fullName evidence="1">Restriction endonuclease type IV Mrr domain-containing protein</fullName>
    </recommendedName>
</protein>
<name>A0A8J4E2Q5_9ACTN</name>
<comment type="caution">
    <text evidence="2">The sequence shown here is derived from an EMBL/GenBank/DDBJ whole genome shotgun (WGS) entry which is preliminary data.</text>
</comment>
<dbReference type="GO" id="GO:0003677">
    <property type="term" value="F:DNA binding"/>
    <property type="evidence" value="ECO:0007669"/>
    <property type="project" value="InterPro"/>
</dbReference>
<dbReference type="EMBL" id="BOPG01000044">
    <property type="protein sequence ID" value="GIJ59128.1"/>
    <property type="molecule type" value="Genomic_DNA"/>
</dbReference>
<evidence type="ECO:0000313" key="3">
    <source>
        <dbReference type="Proteomes" id="UP000612585"/>
    </source>
</evidence>
<accession>A0A8J4E2Q5</accession>